<keyword evidence="6" id="KW-0067">ATP-binding</keyword>
<dbReference type="Gene3D" id="3.90.70.10">
    <property type="entry name" value="Cysteine proteinases"/>
    <property type="match status" value="1"/>
</dbReference>
<dbReference type="EMBL" id="AP026974">
    <property type="protein sequence ID" value="BDT79215.1"/>
    <property type="molecule type" value="Genomic_DNA"/>
</dbReference>
<dbReference type="InterPro" id="IPR027417">
    <property type="entry name" value="P-loop_NTPase"/>
</dbReference>
<evidence type="ECO:0000259" key="11">
    <source>
        <dbReference type="PROSITE" id="PS50929"/>
    </source>
</evidence>
<feature type="domain" description="ABC transporter" evidence="10">
    <location>
        <begin position="1194"/>
        <end position="1425"/>
    </location>
</feature>
<keyword evidence="4 9" id="KW-0812">Transmembrane</keyword>
<sequence>MKIISQIYAFICYCLRSIKRGLITLFLIVKRDIEQLGVHLFNGGNALKSKDALNRHEILEKLRIVLNKANPCYWFPKLRSKIISGRETFSSEWREFKSEIEILRLRIHQIRNKTELQKMVGLLSPFDSEKKTILAASIVINLLALAFPLLMLQLYDRILPHQSMDTLSLFAITVGIAVALESITRVARSYTTAWISARFEHKAMMEVAERILVEPLHDFERLGTGAVMENFKSVSSLKYHYSGQTYQQLMDLPFTLFYLLIIFILNIWIGLLVTVGYLIFIYITWKMGRDDPELIKQQKMADLRRNNFLNETLSNVHTMKSMSMESLMLRRYERLQEAGARIMSRMTYANDMSSGLGNVFSPLMTTLIVALGAYLVITHHLTNGELAACVLLGMRSLAPLQRLGGIWTKFQQDEVLRDGLAKTLSQPGFPESTFTKDRGQESAVFDDESPASLELRNISYEFPGTEKKIFNNLCLAIKAGECVSIAGDTGAGRSTLLQLMAGVLQPIEGQILIDGHNIADIDLKKITERIAYLPQSSQMFEGSLLDNASVFDASRVERALSTANALGLGDFVSKMPRGWDSPVGDMAADSLPPGYRQRIAIVRALSNHPNIVLIDDPTSTIDAEGDAIFLRFLESIKGKITLVIVSQRPSYLRLADRSLLLSEGKLEPISSIQETRQDHLSSSASNNQSPKFSLISAQQHDFEYQAIPSEEFFNSPLKRGFFDSQRWAHTSDTVNSNFSNATDLSACLTLLLKLMNSRGSAREVAESLPYFTDTLDLPGFHNAMAQLGYRATEVHCALGELDPRSMPCLFLPDGGFGFIAMGRVGQEIRKGYSESGEVDLEPNLGMMGRAFFYELVDNKAIENRSWVFRVMLRFAPLVGQATISALATGLVIMAGPLFMMVVYSTIIPSGAKDTLFYLGLGSVIGLSIAFFFMRQRARILSYIAGRIEYLFGATILQQVFKMSPAYTERASVGSQTSRLQSFEAIRDLFVGPLASTMLESPATLILLVALSVINPIALLVFAVMAMIYLFLYWIFSVPARDRVAAVSKASTKRNEFLVEMISKMRVVRECGAQVLWLERFREISANATMASFKAEQLSALMVGTSYFVMMLSALFIITASVPAVFMQTVSSGALIASMMLMWRVLTPIQTIFTNMTRIERVRSAARQIDGLMKIQGESQGSASSLVARGVQGSVEFARVSFRYSLNVDPALIGVEFKVSPGEMVAISGPNGGGKSTLLKLILGMYQPQAGSILIDNVDIRQLDPIELRRMIGYAPQDIQLFRATIAQNLRLARPDATDNEVYQALDMAGALEQVLALPKGLEYRVGDNTNALPSSLKQKLSLARAYLTRAPIMLLDEPGAGLDEYGDFKLVETLKELRGKVTVIFISHRPSHIRLADSLIVMDRGYLRAAGPPNELLKQPVISQKD</sequence>
<keyword evidence="8 9" id="KW-0472">Membrane</keyword>
<dbReference type="PANTHER" id="PTHR24221">
    <property type="entry name" value="ATP-BINDING CASSETTE SUB-FAMILY B"/>
    <property type="match status" value="1"/>
</dbReference>
<evidence type="ECO:0000256" key="1">
    <source>
        <dbReference type="ARBA" id="ARBA00004651"/>
    </source>
</evidence>
<feature type="transmembrane region" description="Helical" evidence="9">
    <location>
        <begin position="256"/>
        <end position="283"/>
    </location>
</feature>
<evidence type="ECO:0000256" key="9">
    <source>
        <dbReference type="SAM" id="Phobius"/>
    </source>
</evidence>
<accession>A0ABN6TV36</accession>
<dbReference type="SMART" id="SM00382">
    <property type="entry name" value="AAA"/>
    <property type="match status" value="2"/>
</dbReference>
<dbReference type="Pfam" id="PF00005">
    <property type="entry name" value="ABC_tran"/>
    <property type="match status" value="2"/>
</dbReference>
<dbReference type="PROSITE" id="PS50893">
    <property type="entry name" value="ABC_TRANSPORTER_2"/>
    <property type="match status" value="2"/>
</dbReference>
<dbReference type="Proteomes" id="UP001211204">
    <property type="component" value="Chromosome"/>
</dbReference>
<dbReference type="Gene3D" id="3.40.50.300">
    <property type="entry name" value="P-loop containing nucleotide triphosphate hydrolases"/>
    <property type="match status" value="2"/>
</dbReference>
<evidence type="ECO:0000256" key="4">
    <source>
        <dbReference type="ARBA" id="ARBA00022692"/>
    </source>
</evidence>
<feature type="domain" description="ABC transporter" evidence="10">
    <location>
        <begin position="453"/>
        <end position="688"/>
    </location>
</feature>
<feature type="transmembrane region" description="Helical" evidence="9">
    <location>
        <begin position="1016"/>
        <end position="1035"/>
    </location>
</feature>
<evidence type="ECO:0008006" key="14">
    <source>
        <dbReference type="Google" id="ProtNLM"/>
    </source>
</evidence>
<name>A0ABN6TV36_9BURK</name>
<evidence type="ECO:0000313" key="13">
    <source>
        <dbReference type="Proteomes" id="UP001211204"/>
    </source>
</evidence>
<dbReference type="SUPFAM" id="SSF90123">
    <property type="entry name" value="ABC transporter transmembrane region"/>
    <property type="match status" value="2"/>
</dbReference>
<evidence type="ECO:0000256" key="5">
    <source>
        <dbReference type="ARBA" id="ARBA00022741"/>
    </source>
</evidence>
<keyword evidence="13" id="KW-1185">Reference proteome</keyword>
<evidence type="ECO:0000313" key="12">
    <source>
        <dbReference type="EMBL" id="BDT79215.1"/>
    </source>
</evidence>
<keyword evidence="3" id="KW-0997">Cell inner membrane</keyword>
<evidence type="ECO:0000256" key="8">
    <source>
        <dbReference type="ARBA" id="ARBA00023136"/>
    </source>
</evidence>
<dbReference type="SUPFAM" id="SSF52540">
    <property type="entry name" value="P-loop containing nucleoside triphosphate hydrolases"/>
    <property type="match status" value="2"/>
</dbReference>
<feature type="transmembrane region" description="Helical" evidence="9">
    <location>
        <begin position="133"/>
        <end position="155"/>
    </location>
</feature>
<keyword evidence="2" id="KW-1003">Cell membrane</keyword>
<evidence type="ECO:0000256" key="2">
    <source>
        <dbReference type="ARBA" id="ARBA00022475"/>
    </source>
</evidence>
<feature type="domain" description="ABC transmembrane type-1" evidence="11">
    <location>
        <begin position="881"/>
        <end position="1160"/>
    </location>
</feature>
<dbReference type="InterPro" id="IPR039421">
    <property type="entry name" value="Type_1_exporter"/>
</dbReference>
<evidence type="ECO:0000256" key="3">
    <source>
        <dbReference type="ARBA" id="ARBA00022519"/>
    </source>
</evidence>
<feature type="transmembrane region" description="Helical" evidence="9">
    <location>
        <begin position="359"/>
        <end position="377"/>
    </location>
</feature>
<keyword evidence="5" id="KW-0547">Nucleotide-binding</keyword>
<keyword evidence="7 9" id="KW-1133">Transmembrane helix</keyword>
<evidence type="ECO:0000256" key="7">
    <source>
        <dbReference type="ARBA" id="ARBA00022989"/>
    </source>
</evidence>
<feature type="transmembrane region" description="Helical" evidence="9">
    <location>
        <begin position="874"/>
        <end position="903"/>
    </location>
</feature>
<gene>
    <name evidence="12" type="ORF">PKF032_11030</name>
</gene>
<dbReference type="InterPro" id="IPR036640">
    <property type="entry name" value="ABC1_TM_sf"/>
</dbReference>
<feature type="domain" description="ABC transmembrane type-1" evidence="11">
    <location>
        <begin position="133"/>
        <end position="412"/>
    </location>
</feature>
<dbReference type="PANTHER" id="PTHR24221:SF248">
    <property type="entry name" value="ABC TRANSPORTER TRANSMEMBRANE REGION"/>
    <property type="match status" value="1"/>
</dbReference>
<dbReference type="InterPro" id="IPR003439">
    <property type="entry name" value="ABC_transporter-like_ATP-bd"/>
</dbReference>
<dbReference type="InterPro" id="IPR011527">
    <property type="entry name" value="ABC1_TM_dom"/>
</dbReference>
<evidence type="ECO:0000259" key="10">
    <source>
        <dbReference type="PROSITE" id="PS50893"/>
    </source>
</evidence>
<dbReference type="Gene3D" id="1.20.1560.10">
    <property type="entry name" value="ABC transporter type 1, transmembrane domain"/>
    <property type="match status" value="2"/>
</dbReference>
<feature type="transmembrane region" description="Helical" evidence="9">
    <location>
        <begin position="915"/>
        <end position="933"/>
    </location>
</feature>
<proteinExistence type="predicted"/>
<feature type="transmembrane region" description="Helical" evidence="9">
    <location>
        <begin position="1124"/>
        <end position="1145"/>
    </location>
</feature>
<dbReference type="PROSITE" id="PS50929">
    <property type="entry name" value="ABC_TM1F"/>
    <property type="match status" value="2"/>
</dbReference>
<feature type="transmembrane region" description="Helical" evidence="9">
    <location>
        <begin position="167"/>
        <end position="187"/>
    </location>
</feature>
<protein>
    <recommendedName>
        <fullName evidence="14">ATP-binding cassette, subfamily C, LapB</fullName>
    </recommendedName>
</protein>
<organism evidence="12 13">
    <name type="scientific">Polynucleobacter yangtzensis</name>
    <dbReference type="NCBI Taxonomy" id="1743159"/>
    <lineage>
        <taxon>Bacteria</taxon>
        <taxon>Pseudomonadati</taxon>
        <taxon>Pseudomonadota</taxon>
        <taxon>Betaproteobacteria</taxon>
        <taxon>Burkholderiales</taxon>
        <taxon>Burkholderiaceae</taxon>
        <taxon>Polynucleobacter</taxon>
    </lineage>
</organism>
<reference evidence="12 13" key="1">
    <citation type="submission" date="2022-11" db="EMBL/GenBank/DDBJ databases">
        <title>Complete Genome Sequences of three Polynucleobacter sp. Subcluster PnecC Strains KF022, KF023, and KF032 Isolated from a Shallow Eutrophic Lake in Japan.</title>
        <authorList>
            <person name="Ogata Y."/>
            <person name="Watanabe K."/>
            <person name="Takemine S."/>
            <person name="Shindo C."/>
            <person name="Kurokawa R."/>
            <person name="Suda W."/>
        </authorList>
    </citation>
    <scope>NUCLEOTIDE SEQUENCE [LARGE SCALE GENOMIC DNA]</scope>
    <source>
        <strain evidence="12 13">KF032</strain>
    </source>
</reference>
<dbReference type="InterPro" id="IPR003593">
    <property type="entry name" value="AAA+_ATPase"/>
</dbReference>
<feature type="transmembrane region" description="Helical" evidence="9">
    <location>
        <begin position="1097"/>
        <end position="1118"/>
    </location>
</feature>
<comment type="subcellular location">
    <subcellularLocation>
        <location evidence="1">Cell membrane</location>
        <topology evidence="1">Multi-pass membrane protein</topology>
    </subcellularLocation>
</comment>
<evidence type="ECO:0000256" key="6">
    <source>
        <dbReference type="ARBA" id="ARBA00022840"/>
    </source>
</evidence>
<dbReference type="Pfam" id="PF00664">
    <property type="entry name" value="ABC_membrane"/>
    <property type="match status" value="2"/>
</dbReference>